<sequence length="119" mass="13896">MNNRLLLLLMMLVVMVCGWQLYEGHKRERLLSQQVQQLTQDVNRLEQRLLVVEAEAEQLRSESMGEVVRKANGALLDAWKGLLQKLDQEVDEAREEIERRYQSPEESPEETSSDTLKRT</sequence>
<accession>K4KFA2</accession>
<protein>
    <submittedName>
        <fullName evidence="2">Uncharacterized protein</fullName>
    </submittedName>
</protein>
<dbReference type="EMBL" id="CP003746">
    <property type="protein sequence ID" value="AFU97636.1"/>
    <property type="molecule type" value="Genomic_DNA"/>
</dbReference>
<evidence type="ECO:0000256" key="1">
    <source>
        <dbReference type="SAM" id="MobiDB-lite"/>
    </source>
</evidence>
<organism evidence="2 3">
    <name type="scientific">Simiduia agarivorans (strain DSM 21679 / JCM 13881 / BCRC 17597 / SA1)</name>
    <dbReference type="NCBI Taxonomy" id="1117647"/>
    <lineage>
        <taxon>Bacteria</taxon>
        <taxon>Pseudomonadati</taxon>
        <taxon>Pseudomonadota</taxon>
        <taxon>Gammaproteobacteria</taxon>
        <taxon>Cellvibrionales</taxon>
        <taxon>Cellvibrionaceae</taxon>
        <taxon>Simiduia</taxon>
    </lineage>
</organism>
<keyword evidence="3" id="KW-1185">Reference proteome</keyword>
<dbReference type="AlphaFoldDB" id="K4KFA2"/>
<evidence type="ECO:0000313" key="3">
    <source>
        <dbReference type="Proteomes" id="UP000000466"/>
    </source>
</evidence>
<name>K4KFA2_SIMAS</name>
<evidence type="ECO:0000313" key="2">
    <source>
        <dbReference type="EMBL" id="AFU97636.1"/>
    </source>
</evidence>
<feature type="region of interest" description="Disordered" evidence="1">
    <location>
        <begin position="94"/>
        <end position="119"/>
    </location>
</feature>
<gene>
    <name evidence="2" type="ordered locus">M5M_02085</name>
</gene>
<dbReference type="STRING" id="1117647.M5M_02085"/>
<proteinExistence type="predicted"/>
<dbReference type="Proteomes" id="UP000000466">
    <property type="component" value="Chromosome"/>
</dbReference>
<dbReference type="HOGENOM" id="CLU_2059842_0_0_6"/>
<reference evidence="2 3" key="1">
    <citation type="journal article" date="2013" name="Genome Announc.">
        <title>Complete genome sequence of Simiduia agarivorans SA1(T), a marine bacterium able to degrade a variety of polysaccharides.</title>
        <authorList>
            <person name="Lin S.Y."/>
            <person name="Shieh W.Y."/>
            <person name="Chen J.S."/>
            <person name="Tang S.L."/>
        </authorList>
    </citation>
    <scope>NUCLEOTIDE SEQUENCE [LARGE SCALE GENOMIC DNA]</scope>
    <source>
        <strain evidence="3">DSM 21679 / JCM 13881 / BCRC 17597 / SA1</strain>
    </source>
</reference>
<dbReference type="KEGG" id="saga:M5M_02085"/>
<dbReference type="RefSeq" id="WP_015045809.1">
    <property type="nucleotide sequence ID" value="NC_018868.3"/>
</dbReference>